<name>K0SI44_THAOC</name>
<keyword evidence="3" id="KW-1185">Reference proteome</keyword>
<gene>
    <name evidence="2" type="ORF">THAOC_18947</name>
</gene>
<dbReference type="AlphaFoldDB" id="K0SI44"/>
<comment type="caution">
    <text evidence="2">The sequence shown here is derived from an EMBL/GenBank/DDBJ whole genome shotgun (WGS) entry which is preliminary data.</text>
</comment>
<sequence>MYNYESHELNLHEEMMNESTIFELTERLSRAESEVNRLRKTNEALESQLALRGHLDSSYQELLDHIKQSDEEHRLERIELSDRYLQLELKNERLIEAIEEQRTLLGDQEEDIAQMRRREHTDAERMQHQIELVREGNSDLSLQNDRLRAENNQMGVEISRLEADLRDEQDSGCRQATKIQHLQQNEIELENEIARHQANISIFQDQIQQLREENRQLREENEVAVMSSERYREHREDVLNQRVVDVAESARQTLDDVAESARQTLNERDKEIELLNRQMDRYEDILDEADFVTHEQQTALKQNKQEIVRLSKAIERIQATESGFLAKLDRLCSVE</sequence>
<keyword evidence="1" id="KW-0175">Coiled coil</keyword>
<dbReference type="Proteomes" id="UP000266841">
    <property type="component" value="Unassembled WGS sequence"/>
</dbReference>
<feature type="coiled-coil region" evidence="1">
    <location>
        <begin position="144"/>
        <end position="227"/>
    </location>
</feature>
<organism evidence="2 3">
    <name type="scientific">Thalassiosira oceanica</name>
    <name type="common">Marine diatom</name>
    <dbReference type="NCBI Taxonomy" id="159749"/>
    <lineage>
        <taxon>Eukaryota</taxon>
        <taxon>Sar</taxon>
        <taxon>Stramenopiles</taxon>
        <taxon>Ochrophyta</taxon>
        <taxon>Bacillariophyta</taxon>
        <taxon>Coscinodiscophyceae</taxon>
        <taxon>Thalassiosirophycidae</taxon>
        <taxon>Thalassiosirales</taxon>
        <taxon>Thalassiosiraceae</taxon>
        <taxon>Thalassiosira</taxon>
    </lineage>
</organism>
<dbReference type="OMA" id="AREVEFH"/>
<dbReference type="EMBL" id="AGNL01020807">
    <property type="protein sequence ID" value="EJK60661.1"/>
    <property type="molecule type" value="Genomic_DNA"/>
</dbReference>
<feature type="coiled-coil region" evidence="1">
    <location>
        <begin position="21"/>
        <end position="48"/>
    </location>
</feature>
<accession>K0SI44</accession>
<evidence type="ECO:0000313" key="3">
    <source>
        <dbReference type="Proteomes" id="UP000266841"/>
    </source>
</evidence>
<reference evidence="2 3" key="1">
    <citation type="journal article" date="2012" name="Genome Biol.">
        <title>Genome and low-iron response of an oceanic diatom adapted to chronic iron limitation.</title>
        <authorList>
            <person name="Lommer M."/>
            <person name="Specht M."/>
            <person name="Roy A.S."/>
            <person name="Kraemer L."/>
            <person name="Andreson R."/>
            <person name="Gutowska M.A."/>
            <person name="Wolf J."/>
            <person name="Bergner S.V."/>
            <person name="Schilhabel M.B."/>
            <person name="Klostermeier U.C."/>
            <person name="Beiko R.G."/>
            <person name="Rosenstiel P."/>
            <person name="Hippler M."/>
            <person name="Laroche J."/>
        </authorList>
    </citation>
    <scope>NUCLEOTIDE SEQUENCE [LARGE SCALE GENOMIC DNA]</scope>
    <source>
        <strain evidence="2 3">CCMP1005</strain>
    </source>
</reference>
<feature type="coiled-coil region" evidence="1">
    <location>
        <begin position="258"/>
        <end position="320"/>
    </location>
</feature>
<proteinExistence type="predicted"/>
<protein>
    <submittedName>
        <fullName evidence="2">Uncharacterized protein</fullName>
    </submittedName>
</protein>
<feature type="coiled-coil region" evidence="1">
    <location>
        <begin position="77"/>
        <end position="118"/>
    </location>
</feature>
<evidence type="ECO:0000256" key="1">
    <source>
        <dbReference type="SAM" id="Coils"/>
    </source>
</evidence>
<evidence type="ECO:0000313" key="2">
    <source>
        <dbReference type="EMBL" id="EJK60661.1"/>
    </source>
</evidence>